<dbReference type="PANTHER" id="PTHR33112">
    <property type="entry name" value="DOMAIN PROTEIN, PUTATIVE-RELATED"/>
    <property type="match status" value="1"/>
</dbReference>
<reference evidence="1" key="2">
    <citation type="submission" date="2023-05" db="EMBL/GenBank/DDBJ databases">
        <authorList>
            <consortium name="Lawrence Berkeley National Laboratory"/>
            <person name="Steindorff A."/>
            <person name="Hensen N."/>
            <person name="Bonometti L."/>
            <person name="Westerberg I."/>
            <person name="Brannstrom I.O."/>
            <person name="Guillou S."/>
            <person name="Cros-Aarteil S."/>
            <person name="Calhoun S."/>
            <person name="Haridas S."/>
            <person name="Kuo A."/>
            <person name="Mondo S."/>
            <person name="Pangilinan J."/>
            <person name="Riley R."/>
            <person name="Labutti K."/>
            <person name="Andreopoulos B."/>
            <person name="Lipzen A."/>
            <person name="Chen C."/>
            <person name="Yanf M."/>
            <person name="Daum C."/>
            <person name="Ng V."/>
            <person name="Clum A."/>
            <person name="Ohm R."/>
            <person name="Martin F."/>
            <person name="Silar P."/>
            <person name="Natvig D."/>
            <person name="Lalanne C."/>
            <person name="Gautier V."/>
            <person name="Ament-Velasquez S.L."/>
            <person name="Kruys A."/>
            <person name="Hutchinson M.I."/>
            <person name="Powell A.J."/>
            <person name="Barry K."/>
            <person name="Miller A.N."/>
            <person name="Grigoriev I.V."/>
            <person name="Debuchy R."/>
            <person name="Gladieux P."/>
            <person name="Thoren M.H."/>
            <person name="Johannesson H."/>
        </authorList>
    </citation>
    <scope>NUCLEOTIDE SEQUENCE</scope>
    <source>
        <strain evidence="1">CBS 892.96</strain>
    </source>
</reference>
<keyword evidence="2" id="KW-1185">Reference proteome</keyword>
<comment type="caution">
    <text evidence="1">The sequence shown here is derived from an EMBL/GenBank/DDBJ whole genome shotgun (WGS) entry which is preliminary data.</text>
</comment>
<dbReference type="PANTHER" id="PTHR33112:SF10">
    <property type="entry name" value="TOL"/>
    <property type="match status" value="1"/>
</dbReference>
<accession>A0AAN6WDI8</accession>
<reference evidence="1" key="1">
    <citation type="journal article" date="2023" name="Mol. Phylogenet. Evol.">
        <title>Genome-scale phylogeny and comparative genomics of the fungal order Sordariales.</title>
        <authorList>
            <person name="Hensen N."/>
            <person name="Bonometti L."/>
            <person name="Westerberg I."/>
            <person name="Brannstrom I.O."/>
            <person name="Guillou S."/>
            <person name="Cros-Aarteil S."/>
            <person name="Calhoun S."/>
            <person name="Haridas S."/>
            <person name="Kuo A."/>
            <person name="Mondo S."/>
            <person name="Pangilinan J."/>
            <person name="Riley R."/>
            <person name="LaButti K."/>
            <person name="Andreopoulos B."/>
            <person name="Lipzen A."/>
            <person name="Chen C."/>
            <person name="Yan M."/>
            <person name="Daum C."/>
            <person name="Ng V."/>
            <person name="Clum A."/>
            <person name="Steindorff A."/>
            <person name="Ohm R.A."/>
            <person name="Martin F."/>
            <person name="Silar P."/>
            <person name="Natvig D.O."/>
            <person name="Lalanne C."/>
            <person name="Gautier V."/>
            <person name="Ament-Velasquez S.L."/>
            <person name="Kruys A."/>
            <person name="Hutchinson M.I."/>
            <person name="Powell A.J."/>
            <person name="Barry K."/>
            <person name="Miller A.N."/>
            <person name="Grigoriev I.V."/>
            <person name="Debuchy R."/>
            <person name="Gladieux P."/>
            <person name="Hiltunen Thoren M."/>
            <person name="Johannesson H."/>
        </authorList>
    </citation>
    <scope>NUCLEOTIDE SEQUENCE</scope>
    <source>
        <strain evidence="1">CBS 892.96</strain>
    </source>
</reference>
<dbReference type="Proteomes" id="UP001302321">
    <property type="component" value="Unassembled WGS sequence"/>
</dbReference>
<dbReference type="AlphaFoldDB" id="A0AAN6WDI8"/>
<name>A0AAN6WDI8_9PEZI</name>
<evidence type="ECO:0000313" key="2">
    <source>
        <dbReference type="Proteomes" id="UP001302321"/>
    </source>
</evidence>
<protein>
    <submittedName>
        <fullName evidence="1">Uncharacterized protein</fullName>
    </submittedName>
</protein>
<organism evidence="1 2">
    <name type="scientific">Triangularia setosa</name>
    <dbReference type="NCBI Taxonomy" id="2587417"/>
    <lineage>
        <taxon>Eukaryota</taxon>
        <taxon>Fungi</taxon>
        <taxon>Dikarya</taxon>
        <taxon>Ascomycota</taxon>
        <taxon>Pezizomycotina</taxon>
        <taxon>Sordariomycetes</taxon>
        <taxon>Sordariomycetidae</taxon>
        <taxon>Sordariales</taxon>
        <taxon>Podosporaceae</taxon>
        <taxon>Triangularia</taxon>
    </lineage>
</organism>
<dbReference type="EMBL" id="MU866123">
    <property type="protein sequence ID" value="KAK4179146.1"/>
    <property type="molecule type" value="Genomic_DNA"/>
</dbReference>
<sequence length="175" mass="19894">MGYVCQNTDMTLAAGGGARSTVPLFVKRKVSTRPCLVKATVDSQPRYVIVSRPMDDTTSGLDSRLWVFQEQILSRRTVQFGPHYTTWRCSKMNTIESLPLNVPEQSISTDEALQLDDSIKKLQVWIKDTASRHLAAQLTFTHELSSAWYSVICNYTNRNWSTAKTRLVPLRVWPL</sequence>
<gene>
    <name evidence="1" type="ORF">QBC36DRAFT_308550</name>
</gene>
<evidence type="ECO:0000313" key="1">
    <source>
        <dbReference type="EMBL" id="KAK4179146.1"/>
    </source>
</evidence>
<proteinExistence type="predicted"/>